<gene>
    <name evidence="1" type="ORF">A1D17_04670</name>
</gene>
<protein>
    <submittedName>
        <fullName evidence="1">Uncharacterized protein</fullName>
    </submittedName>
</protein>
<name>A0A166QTM2_PSEFL</name>
<dbReference type="Proteomes" id="UP000076489">
    <property type="component" value="Unassembled WGS sequence"/>
</dbReference>
<evidence type="ECO:0000313" key="1">
    <source>
        <dbReference type="EMBL" id="KZN20840.1"/>
    </source>
</evidence>
<sequence length="154" mass="16313">MTTQYPFHPLTGQRLVRTIETAVIFSAATISKVDGNEVVEVIKPLVINSADIEQALIDNTPFVATAGGDSCLLSEAVWSVLDVECLEGFTSNSSGTPLPSLNSTLEGLVSLGDATQTVLDNWARGHLANAVNELEDAVLAIPLLSQHLLNEAVD</sequence>
<organism evidence="1 2">
    <name type="scientific">Pseudomonas fluorescens</name>
    <dbReference type="NCBI Taxonomy" id="294"/>
    <lineage>
        <taxon>Bacteria</taxon>
        <taxon>Pseudomonadati</taxon>
        <taxon>Pseudomonadota</taxon>
        <taxon>Gammaproteobacteria</taxon>
        <taxon>Pseudomonadales</taxon>
        <taxon>Pseudomonadaceae</taxon>
        <taxon>Pseudomonas</taxon>
    </lineage>
</organism>
<comment type="caution">
    <text evidence="1">The sequence shown here is derived from an EMBL/GenBank/DDBJ whole genome shotgun (WGS) entry which is preliminary data.</text>
</comment>
<evidence type="ECO:0000313" key="2">
    <source>
        <dbReference type="Proteomes" id="UP000076489"/>
    </source>
</evidence>
<reference evidence="1 2" key="2">
    <citation type="journal article" date="2018" name="Nature">
        <title>Mutant phenotypes for thousands of bacterial genes of unknown function.</title>
        <authorList>
            <person name="Price M.N."/>
            <person name="Wetmore K.M."/>
            <person name="Waters R.J."/>
            <person name="Callaghan M."/>
            <person name="Ray J."/>
            <person name="Liu H."/>
            <person name="Kuehl J.V."/>
            <person name="Melnyk R.A."/>
            <person name="Lamson J.S."/>
            <person name="Suh Y."/>
            <person name="Carlson H.K."/>
            <person name="Esquivel Z."/>
            <person name="Sadeeshkumar H."/>
            <person name="Chakraborty R."/>
            <person name="Zane G.M."/>
            <person name="Rubin B.E."/>
            <person name="Wall J.D."/>
            <person name="Visel A."/>
            <person name="Bristow J."/>
            <person name="Blow M.J."/>
            <person name="Arkin A.P."/>
            <person name="Deutschbauer A.M."/>
        </authorList>
    </citation>
    <scope>NUCLEOTIDE SEQUENCE [LARGE SCALE GENOMIC DNA]</scope>
    <source>
        <strain evidence="1 2">FW300-N1B4</strain>
    </source>
</reference>
<dbReference type="AlphaFoldDB" id="A0A166QTM2"/>
<proteinExistence type="predicted"/>
<dbReference type="EMBL" id="LUKJ01000002">
    <property type="protein sequence ID" value="KZN20840.1"/>
    <property type="molecule type" value="Genomic_DNA"/>
</dbReference>
<reference evidence="2" key="1">
    <citation type="submission" date="2016-03" db="EMBL/GenBank/DDBJ databases">
        <authorList>
            <person name="Ray J."/>
            <person name="Price M."/>
            <person name="Deutschbauer A."/>
        </authorList>
    </citation>
    <scope>NUCLEOTIDE SEQUENCE [LARGE SCALE GENOMIC DNA]</scope>
    <source>
        <strain evidence="2">FW300-N1B4</strain>
    </source>
</reference>
<dbReference type="RefSeq" id="WP_063340886.1">
    <property type="nucleotide sequence ID" value="NZ_LUKJ01000002.1"/>
</dbReference>
<accession>A0A166QTM2</accession>